<feature type="region of interest" description="Disordered" evidence="1">
    <location>
        <begin position="409"/>
        <end position="443"/>
    </location>
</feature>
<protein>
    <submittedName>
        <fullName evidence="3">Inherit from opiNOG: protein Hydra magnipapillata</fullName>
    </submittedName>
</protein>
<feature type="compositionally biased region" description="Basic and acidic residues" evidence="1">
    <location>
        <begin position="23"/>
        <end position="32"/>
    </location>
</feature>
<evidence type="ECO:0000259" key="2">
    <source>
        <dbReference type="SMART" id="SM01126"/>
    </source>
</evidence>
<dbReference type="Pfam" id="PF12762">
    <property type="entry name" value="DDE_Tnp_IS1595"/>
    <property type="match status" value="1"/>
</dbReference>
<sequence length="443" mass="51207">MPARGSYRPWWRRRRRSNRNRVRHDNINRRGDGTLSRGQRRRRAERDVYHLEDGGVMPSFSELEPVLTDEAKAIDYFYKKGVIRPPGSCPRCTRQLRYSPNKRNTVRCRAFNCQFIIPTKCDQCSGEMVAYHSDDGELESMQCQNSSCHWTWKSKGTGFECSIQKGSVLMHVKIKKSQVLWIAYLWLLKVTARTSATLIGISEGTVGTWYRHFRRMVIEMVLQADKEDYMLGGPGCVVEADEGKFGRRKDNRGRCVNADWVFGMVERGGERKLALAVVPDRKGNTLLPLIMAFVRPGTTINTDKHGGYNRIGDLPGYGYTHRTLCHKYEFVAEDGTHTQTIEGNWRVLKKNVPESQREGSNLQEYLYECMWRRKHAQNLWSAFLEGMARLRYRPEDIDRLWELREEREESWSPEESSIDDSLDADSSATDSSLSEVSSSYMVI</sequence>
<dbReference type="InterPro" id="IPR053164">
    <property type="entry name" value="IS1016-like_transposase"/>
</dbReference>
<dbReference type="PANTHER" id="PTHR47163:SF2">
    <property type="entry name" value="SI:DKEY-17M8.2"/>
    <property type="match status" value="1"/>
</dbReference>
<dbReference type="EMBL" id="CAICTM010000188">
    <property type="protein sequence ID" value="CAB9504197.1"/>
    <property type="molecule type" value="Genomic_DNA"/>
</dbReference>
<feature type="region of interest" description="Disordered" evidence="1">
    <location>
        <begin position="21"/>
        <end position="46"/>
    </location>
</feature>
<feature type="compositionally biased region" description="Low complexity" evidence="1">
    <location>
        <begin position="424"/>
        <end position="443"/>
    </location>
</feature>
<dbReference type="PANTHER" id="PTHR47163">
    <property type="entry name" value="DDE_TNP_IS1595 DOMAIN-CONTAINING PROTEIN"/>
    <property type="match status" value="1"/>
</dbReference>
<organism evidence="3 4">
    <name type="scientific">Seminavis robusta</name>
    <dbReference type="NCBI Taxonomy" id="568900"/>
    <lineage>
        <taxon>Eukaryota</taxon>
        <taxon>Sar</taxon>
        <taxon>Stramenopiles</taxon>
        <taxon>Ochrophyta</taxon>
        <taxon>Bacillariophyta</taxon>
        <taxon>Bacillariophyceae</taxon>
        <taxon>Bacillariophycidae</taxon>
        <taxon>Naviculales</taxon>
        <taxon>Naviculaceae</taxon>
        <taxon>Seminavis</taxon>
    </lineage>
</organism>
<keyword evidence="4" id="KW-1185">Reference proteome</keyword>
<dbReference type="AlphaFoldDB" id="A0A9N8DJA8"/>
<accession>A0A9N8DJA8</accession>
<reference evidence="3" key="1">
    <citation type="submission" date="2020-06" db="EMBL/GenBank/DDBJ databases">
        <authorList>
            <consortium name="Plant Systems Biology data submission"/>
        </authorList>
    </citation>
    <scope>NUCLEOTIDE SEQUENCE</scope>
    <source>
        <strain evidence="3">D6</strain>
    </source>
</reference>
<gene>
    <name evidence="3" type="ORF">SEMRO_189_G081440.1</name>
</gene>
<feature type="domain" description="ISXO2-like transposase" evidence="2">
    <location>
        <begin position="230"/>
        <end position="374"/>
    </location>
</feature>
<comment type="caution">
    <text evidence="3">The sequence shown here is derived from an EMBL/GenBank/DDBJ whole genome shotgun (WGS) entry which is preliminary data.</text>
</comment>
<dbReference type="OrthoDB" id="8061556at2759"/>
<evidence type="ECO:0000313" key="4">
    <source>
        <dbReference type="Proteomes" id="UP001153069"/>
    </source>
</evidence>
<proteinExistence type="predicted"/>
<dbReference type="Proteomes" id="UP001153069">
    <property type="component" value="Unassembled WGS sequence"/>
</dbReference>
<dbReference type="NCBIfam" id="NF033547">
    <property type="entry name" value="transpos_IS1595"/>
    <property type="match status" value="1"/>
</dbReference>
<dbReference type="SMART" id="SM01126">
    <property type="entry name" value="DDE_Tnp_IS1595"/>
    <property type="match status" value="1"/>
</dbReference>
<evidence type="ECO:0000313" key="3">
    <source>
        <dbReference type="EMBL" id="CAB9504197.1"/>
    </source>
</evidence>
<dbReference type="InterPro" id="IPR024445">
    <property type="entry name" value="Tnp_ISXO2-like"/>
</dbReference>
<evidence type="ECO:0000256" key="1">
    <source>
        <dbReference type="SAM" id="MobiDB-lite"/>
    </source>
</evidence>
<name>A0A9N8DJA8_9STRA</name>